<feature type="region of interest" description="Disordered" evidence="1">
    <location>
        <begin position="528"/>
        <end position="557"/>
    </location>
</feature>
<keyword evidence="3" id="KW-1185">Reference proteome</keyword>
<feature type="compositionally biased region" description="Polar residues" evidence="1">
    <location>
        <begin position="582"/>
        <end position="593"/>
    </location>
</feature>
<name>A0ABQ9XLH7_9EUKA</name>
<feature type="compositionally biased region" description="Basic and acidic residues" evidence="1">
    <location>
        <begin position="662"/>
        <end position="680"/>
    </location>
</feature>
<feature type="region of interest" description="Disordered" evidence="1">
    <location>
        <begin position="662"/>
        <end position="694"/>
    </location>
</feature>
<reference evidence="2 3" key="1">
    <citation type="journal article" date="2022" name="bioRxiv">
        <title>Genomics of Preaxostyla Flagellates Illuminates Evolutionary Transitions and the Path Towards Mitochondrial Loss.</title>
        <authorList>
            <person name="Novak L.V.F."/>
            <person name="Treitli S.C."/>
            <person name="Pyrih J."/>
            <person name="Halakuc P."/>
            <person name="Pipaliya S.V."/>
            <person name="Vacek V."/>
            <person name="Brzon O."/>
            <person name="Soukal P."/>
            <person name="Eme L."/>
            <person name="Dacks J.B."/>
            <person name="Karnkowska A."/>
            <person name="Elias M."/>
            <person name="Hampl V."/>
        </authorList>
    </citation>
    <scope>NUCLEOTIDE SEQUENCE [LARGE SCALE GENOMIC DNA]</scope>
    <source>
        <strain evidence="2">NAU3</strain>
        <tissue evidence="2">Gut</tissue>
    </source>
</reference>
<feature type="compositionally biased region" description="Basic and acidic residues" evidence="1">
    <location>
        <begin position="91"/>
        <end position="106"/>
    </location>
</feature>
<feature type="compositionally biased region" description="Acidic residues" evidence="1">
    <location>
        <begin position="80"/>
        <end position="90"/>
    </location>
</feature>
<feature type="compositionally biased region" description="Low complexity" evidence="1">
    <location>
        <begin position="1"/>
        <end position="17"/>
    </location>
</feature>
<evidence type="ECO:0000313" key="3">
    <source>
        <dbReference type="Proteomes" id="UP001281761"/>
    </source>
</evidence>
<accession>A0ABQ9XLH7</accession>
<feature type="compositionally biased region" description="Polar residues" evidence="1">
    <location>
        <begin position="467"/>
        <end position="486"/>
    </location>
</feature>
<sequence length="694" mass="79136">MLLTPPSTPQTQQKQSLASPSPQTVFSPQFRMVENADTIFQEIKERLFSGDDELLVKKDEAASIYPYLVRLLGNKPNSEIQEESDEDDDKPDPRTPTKKAQNERFFSRRKNDIDRKVGRILDREMKIKEPRSRKKKTALQPSPITKVKRDEPTDGLESQDWENSVQKVMRLGIREEEKETMLDLQMNMSQFDNEEEWDDDETQEMGPAKEIYPDWRQVVTTTPLFSANYWNQQPSQSALTDPTNVFIIPPAFSLEERQHVLDHTEEKISSTLHSSLSIDFPPPSQIPNTPLNVSSYLQHCTTQPQSLLLFLHQNLPIYGPEWPRGDTSRHDSYFYPPIIQNSDKMNFAFIREYSMSISTLSMVQLQLDVQSSQSSAPSASSPVTTIPTSTLLDLIGWGSTLTRRFTQRNISAQFFPPAPDGTKRPQMIGVQKPEFFAMNERRNDFVMTTQTFFSSALSEKKEKQRQESLFTPVSTSLSSTNVQQSAQRKEAISDEGSSVLREMNTLRTLSTDIIPYLSFLVRERATLSDSNQTTTDLKEDQIEADAKSDASLAQTPRPVLNVPSKFASVREKMNIQREQQNKRSSSPQQELSQGVNISTLIPRPLLPFFSSNTLSCSISSGQRMLTGPPQRLLSLDTATDRFFIEEKVHTAFDESDKFVIDTLEESDKEKPEKQEERKQDDVDDGADDWMNPES</sequence>
<feature type="region of interest" description="Disordered" evidence="1">
    <location>
        <begin position="464"/>
        <end position="494"/>
    </location>
</feature>
<feature type="region of interest" description="Disordered" evidence="1">
    <location>
        <begin position="76"/>
        <end position="106"/>
    </location>
</feature>
<comment type="caution">
    <text evidence="2">The sequence shown here is derived from an EMBL/GenBank/DDBJ whole genome shotgun (WGS) entry which is preliminary data.</text>
</comment>
<feature type="compositionally biased region" description="Basic and acidic residues" evidence="1">
    <location>
        <begin position="536"/>
        <end position="548"/>
    </location>
</feature>
<feature type="region of interest" description="Disordered" evidence="1">
    <location>
        <begin position="125"/>
        <end position="160"/>
    </location>
</feature>
<gene>
    <name evidence="2" type="ORF">BLNAU_13032</name>
</gene>
<organism evidence="2 3">
    <name type="scientific">Blattamonas nauphoetae</name>
    <dbReference type="NCBI Taxonomy" id="2049346"/>
    <lineage>
        <taxon>Eukaryota</taxon>
        <taxon>Metamonada</taxon>
        <taxon>Preaxostyla</taxon>
        <taxon>Oxymonadida</taxon>
        <taxon>Blattamonas</taxon>
    </lineage>
</organism>
<dbReference type="Proteomes" id="UP001281761">
    <property type="component" value="Unassembled WGS sequence"/>
</dbReference>
<dbReference type="EMBL" id="JARBJD010000109">
    <property type="protein sequence ID" value="KAK2952050.1"/>
    <property type="molecule type" value="Genomic_DNA"/>
</dbReference>
<feature type="region of interest" description="Disordered" evidence="1">
    <location>
        <begin position="573"/>
        <end position="593"/>
    </location>
</feature>
<proteinExistence type="predicted"/>
<feature type="region of interest" description="Disordered" evidence="1">
    <location>
        <begin position="1"/>
        <end position="25"/>
    </location>
</feature>
<evidence type="ECO:0000313" key="2">
    <source>
        <dbReference type="EMBL" id="KAK2952050.1"/>
    </source>
</evidence>
<protein>
    <submittedName>
        <fullName evidence="2">Uncharacterized protein</fullName>
    </submittedName>
</protein>
<evidence type="ECO:0000256" key="1">
    <source>
        <dbReference type="SAM" id="MobiDB-lite"/>
    </source>
</evidence>